<evidence type="ECO:0000313" key="4">
    <source>
        <dbReference type="Proteomes" id="UP001465976"/>
    </source>
</evidence>
<keyword evidence="4" id="KW-1185">Reference proteome</keyword>
<dbReference type="InterPro" id="IPR000591">
    <property type="entry name" value="DEP_dom"/>
</dbReference>
<feature type="compositionally biased region" description="Polar residues" evidence="1">
    <location>
        <begin position="91"/>
        <end position="106"/>
    </location>
</feature>
<protein>
    <submittedName>
        <fullName evidence="3">Rho guanine nucleotide exchange factor</fullName>
    </submittedName>
</protein>
<dbReference type="SMART" id="SM00049">
    <property type="entry name" value="DEP"/>
    <property type="match status" value="1"/>
</dbReference>
<dbReference type="Proteomes" id="UP001465976">
    <property type="component" value="Unassembled WGS sequence"/>
</dbReference>
<gene>
    <name evidence="3" type="primary">TUS1_41</name>
    <name evidence="3" type="ORF">V5O48_018761</name>
</gene>
<evidence type="ECO:0000256" key="1">
    <source>
        <dbReference type="SAM" id="MobiDB-lite"/>
    </source>
</evidence>
<dbReference type="PANTHER" id="PTHR46572">
    <property type="entry name" value="RHO1 GDP-GTP EXCHANGE PROTEIN 1-RELATED"/>
    <property type="match status" value="1"/>
</dbReference>
<feature type="region of interest" description="Disordered" evidence="1">
    <location>
        <begin position="85"/>
        <end position="130"/>
    </location>
</feature>
<sequence length="434" mass="46211">SILSQQQYTGHRPSTASSPPPASISKISPPAPASNTLPPAPTSDTPPAYPLPISPPTSDTSPSYRMTDVDTNHVDEEQLDKVWTGYDAGSLNPTTATADNATLKSSNGRRRSQNRPLPPTPGSATSSPVSTLIGAWPSAFPEEGGYKDVIDIMQFQGSDDGENFWNGSKGSDDESRFINYSLLSHIAVQLKDKVPHGTHVKGSIPYPRAFTGKDIVSTIQSFVQRELANNHNISTSDRRAAIQVARSLQSQLFFHEVEWGSGVLQDGVEDVYMFFDGPTGGEPAELPTGVVTVLIKCYAPDCVDGSPCYSPRCPRQGDTIIGPAQGGPESVTMALKEDWSKAVPIIPPPPASHRATPEAFGSGLGSSSSCDASSASKSYLGADWVDDAGGKNVCARSRNASWMTTTMLETSSTAKIDNPATLNCYLASTLIEYR</sequence>
<feature type="non-terminal residue" evidence="3">
    <location>
        <position position="1"/>
    </location>
</feature>
<accession>A0ABR3EKC8</accession>
<feature type="region of interest" description="Disordered" evidence="1">
    <location>
        <begin position="1"/>
        <end position="71"/>
    </location>
</feature>
<feature type="compositionally biased region" description="Low complexity" evidence="1">
    <location>
        <begin position="13"/>
        <end position="28"/>
    </location>
</feature>
<evidence type="ECO:0000313" key="3">
    <source>
        <dbReference type="EMBL" id="KAL0563310.1"/>
    </source>
</evidence>
<proteinExistence type="predicted"/>
<dbReference type="EMBL" id="JBAHYK010003670">
    <property type="protein sequence ID" value="KAL0563310.1"/>
    <property type="molecule type" value="Genomic_DNA"/>
</dbReference>
<name>A0ABR3EKC8_9AGAR</name>
<evidence type="ECO:0000259" key="2">
    <source>
        <dbReference type="SMART" id="SM00049"/>
    </source>
</evidence>
<dbReference type="InterPro" id="IPR052233">
    <property type="entry name" value="Rho-type_GEFs"/>
</dbReference>
<dbReference type="CDD" id="cd04435">
    <property type="entry name" value="DEP_fRom2"/>
    <property type="match status" value="1"/>
</dbReference>
<dbReference type="PANTHER" id="PTHR46572:SF1">
    <property type="entry name" value="RHO1 GUANINE NUCLEOTIDE EXCHANGE FACTOR TUS1"/>
    <property type="match status" value="1"/>
</dbReference>
<reference evidence="3 4" key="1">
    <citation type="submission" date="2024-02" db="EMBL/GenBank/DDBJ databases">
        <title>A draft genome for the cacao thread blight pathogen Marasmius crinis-equi.</title>
        <authorList>
            <person name="Cohen S.P."/>
            <person name="Baruah I.K."/>
            <person name="Amoako-Attah I."/>
            <person name="Bukari Y."/>
            <person name="Meinhardt L.W."/>
            <person name="Bailey B.A."/>
        </authorList>
    </citation>
    <scope>NUCLEOTIDE SEQUENCE [LARGE SCALE GENOMIC DNA]</scope>
    <source>
        <strain evidence="3 4">GH-76</strain>
    </source>
</reference>
<comment type="caution">
    <text evidence="3">The sequence shown here is derived from an EMBL/GenBank/DDBJ whole genome shotgun (WGS) entry which is preliminary data.</text>
</comment>
<organism evidence="3 4">
    <name type="scientific">Marasmius crinis-equi</name>
    <dbReference type="NCBI Taxonomy" id="585013"/>
    <lineage>
        <taxon>Eukaryota</taxon>
        <taxon>Fungi</taxon>
        <taxon>Dikarya</taxon>
        <taxon>Basidiomycota</taxon>
        <taxon>Agaricomycotina</taxon>
        <taxon>Agaricomycetes</taxon>
        <taxon>Agaricomycetidae</taxon>
        <taxon>Agaricales</taxon>
        <taxon>Marasmiineae</taxon>
        <taxon>Marasmiaceae</taxon>
        <taxon>Marasmius</taxon>
    </lineage>
</organism>
<feature type="domain" description="DEP" evidence="2">
    <location>
        <begin position="190"/>
        <end position="276"/>
    </location>
</feature>